<organism evidence="1 2">
    <name type="scientific">Spiroplasma chinense</name>
    <dbReference type="NCBI Taxonomy" id="216932"/>
    <lineage>
        <taxon>Bacteria</taxon>
        <taxon>Bacillati</taxon>
        <taxon>Mycoplasmatota</taxon>
        <taxon>Mollicutes</taxon>
        <taxon>Entomoplasmatales</taxon>
        <taxon>Spiroplasmataceae</taxon>
        <taxon>Spiroplasma</taxon>
    </lineage>
</organism>
<accession>A0A5B9Y583</accession>
<dbReference type="RefSeq" id="WP_166508567.1">
    <property type="nucleotide sequence ID" value="NZ_CP043026.1"/>
</dbReference>
<reference evidence="1 2" key="1">
    <citation type="submission" date="2019-08" db="EMBL/GenBank/DDBJ databases">
        <title>Complete genome sequence of Spiroplasma chinense CCH (DSM 19755).</title>
        <authorList>
            <person name="Shen H.-Y."/>
            <person name="Lin Y.-C."/>
            <person name="Chou L."/>
            <person name="Kuo C.-H."/>
        </authorList>
    </citation>
    <scope>NUCLEOTIDE SEQUENCE [LARGE SCALE GENOMIC DNA]</scope>
    <source>
        <strain evidence="1 2">CCH</strain>
    </source>
</reference>
<evidence type="ECO:0000313" key="2">
    <source>
        <dbReference type="Proteomes" id="UP000323144"/>
    </source>
</evidence>
<dbReference type="EMBL" id="CP043026">
    <property type="protein sequence ID" value="QEH62201.1"/>
    <property type="molecule type" value="Genomic_DNA"/>
</dbReference>
<evidence type="ECO:0000313" key="1">
    <source>
        <dbReference type="EMBL" id="QEH62201.1"/>
    </source>
</evidence>
<sequence length="266" mass="31284">MKFKERNIENTEWITNFFVNNEFVYFVDSLPGEKSNLSKISIKNLEENLKIKGDLNRTFLANPCLTDNNSLLEITQTDLEYIGQYDEYVQNYLVLKNNEIISFVIDNKVVTKNVTKNLETSARVLDVWENNLLCNFENQLVVMNLDFEVLKKLDINAQMAVVFESNIFVLDENNDVWEINDFSQKTRLDLEKGFKKIFWVNKCNLLISNFENEVSKIINTHTKNQEIFYKQTINRAVMVNKDLMMCLCLDSKKTPTYSKNLLKFIF</sequence>
<gene>
    <name evidence="1" type="ORF">SCHIN_v1c10080</name>
</gene>
<keyword evidence="2" id="KW-1185">Reference proteome</keyword>
<proteinExistence type="predicted"/>
<dbReference type="KEGG" id="schi:SCHIN_v1c10080"/>
<name>A0A5B9Y583_9MOLU</name>
<dbReference type="AlphaFoldDB" id="A0A5B9Y583"/>
<dbReference type="Proteomes" id="UP000323144">
    <property type="component" value="Chromosome"/>
</dbReference>
<protein>
    <submittedName>
        <fullName evidence="1">Uncharacterized protein</fullName>
    </submittedName>
</protein>